<comment type="caution">
    <text evidence="1">The sequence shown here is derived from an EMBL/GenBank/DDBJ whole genome shotgun (WGS) entry which is preliminary data.</text>
</comment>
<keyword evidence="2" id="KW-1185">Reference proteome</keyword>
<name>A0AAD6UFC8_9AGAR</name>
<proteinExistence type="predicted"/>
<organism evidence="1 2">
    <name type="scientific">Mycena belliarum</name>
    <dbReference type="NCBI Taxonomy" id="1033014"/>
    <lineage>
        <taxon>Eukaryota</taxon>
        <taxon>Fungi</taxon>
        <taxon>Dikarya</taxon>
        <taxon>Basidiomycota</taxon>
        <taxon>Agaricomycotina</taxon>
        <taxon>Agaricomycetes</taxon>
        <taxon>Agaricomycetidae</taxon>
        <taxon>Agaricales</taxon>
        <taxon>Marasmiineae</taxon>
        <taxon>Mycenaceae</taxon>
        <taxon>Mycena</taxon>
    </lineage>
</organism>
<dbReference type="PANTHER" id="PTHR21174:SF0">
    <property type="entry name" value="HD PHOSPHOHYDROLASE FAMILY PROTEIN-RELATED"/>
    <property type="match status" value="1"/>
</dbReference>
<dbReference type="PIRSF" id="PIRSF035170">
    <property type="entry name" value="HD_phosphohydro"/>
    <property type="match status" value="1"/>
</dbReference>
<evidence type="ECO:0000313" key="2">
    <source>
        <dbReference type="Proteomes" id="UP001222325"/>
    </source>
</evidence>
<dbReference type="Proteomes" id="UP001222325">
    <property type="component" value="Unassembled WGS sequence"/>
</dbReference>
<dbReference type="InterPro" id="IPR009218">
    <property type="entry name" value="HD_phosphohydro"/>
</dbReference>
<evidence type="ECO:0008006" key="3">
    <source>
        <dbReference type="Google" id="ProtNLM"/>
    </source>
</evidence>
<dbReference type="EMBL" id="JARJCN010000005">
    <property type="protein sequence ID" value="KAJ7100749.1"/>
    <property type="molecule type" value="Genomic_DNA"/>
</dbReference>
<dbReference type="PANTHER" id="PTHR21174">
    <property type="match status" value="1"/>
</dbReference>
<accession>A0AAD6UFC8</accession>
<gene>
    <name evidence="1" type="ORF">B0H15DRAFT_770210</name>
</gene>
<evidence type="ECO:0000313" key="1">
    <source>
        <dbReference type="EMBL" id="KAJ7100749.1"/>
    </source>
</evidence>
<sequence length="206" mass="23552">MIDAGTVDLAAQKLKCRYSEPQRHYHTLEHISWMLRALKPDTLDQACETIELAVWFHDCVYDPVKGSPWNEDESICVWEDFADSTQSQVMADLKPCVSALIKATILHRLPDVLPEGLNALEVATFLDLDMGILSESAEAYEKYAHQIRQEYSHYPTTAYCAGRIKVLQSFFSRERIYLGYDADAMEKRARCNVEGEIGRLRSQETL</sequence>
<dbReference type="AlphaFoldDB" id="A0AAD6UFC8"/>
<dbReference type="SUPFAM" id="SSF109604">
    <property type="entry name" value="HD-domain/PDEase-like"/>
    <property type="match status" value="1"/>
</dbReference>
<reference evidence="1" key="1">
    <citation type="submission" date="2023-03" db="EMBL/GenBank/DDBJ databases">
        <title>Massive genome expansion in bonnet fungi (Mycena s.s.) driven by repeated elements and novel gene families across ecological guilds.</title>
        <authorList>
            <consortium name="Lawrence Berkeley National Laboratory"/>
            <person name="Harder C.B."/>
            <person name="Miyauchi S."/>
            <person name="Viragh M."/>
            <person name="Kuo A."/>
            <person name="Thoen E."/>
            <person name="Andreopoulos B."/>
            <person name="Lu D."/>
            <person name="Skrede I."/>
            <person name="Drula E."/>
            <person name="Henrissat B."/>
            <person name="Morin E."/>
            <person name="Kohler A."/>
            <person name="Barry K."/>
            <person name="LaButti K."/>
            <person name="Morin E."/>
            <person name="Salamov A."/>
            <person name="Lipzen A."/>
            <person name="Mereny Z."/>
            <person name="Hegedus B."/>
            <person name="Baldrian P."/>
            <person name="Stursova M."/>
            <person name="Weitz H."/>
            <person name="Taylor A."/>
            <person name="Grigoriev I.V."/>
            <person name="Nagy L.G."/>
            <person name="Martin F."/>
            <person name="Kauserud H."/>
        </authorList>
    </citation>
    <scope>NUCLEOTIDE SEQUENCE</scope>
    <source>
        <strain evidence="1">CBHHK173m</strain>
    </source>
</reference>
<protein>
    <recommendedName>
        <fullName evidence="3">HD domain-containing protein</fullName>
    </recommendedName>
</protein>